<evidence type="ECO:0000256" key="3">
    <source>
        <dbReference type="ARBA" id="ARBA00022525"/>
    </source>
</evidence>
<dbReference type="InterPro" id="IPR004265">
    <property type="entry name" value="Dirigent"/>
</dbReference>
<dbReference type="GO" id="GO:0048046">
    <property type="term" value="C:apoplast"/>
    <property type="evidence" value="ECO:0007669"/>
    <property type="project" value="UniProtKB-SubCell"/>
</dbReference>
<dbReference type="GO" id="GO:0009699">
    <property type="term" value="P:phenylpropanoid biosynthetic process"/>
    <property type="evidence" value="ECO:0007669"/>
    <property type="project" value="UniProtKB-ARBA"/>
</dbReference>
<dbReference type="Pfam" id="PF03018">
    <property type="entry name" value="Dirigent"/>
    <property type="match status" value="1"/>
</dbReference>
<comment type="function">
    <text evidence="4">Dirigent proteins impart stereoselectivity on the phenoxy radical-coupling reaction, yielding optically active lignans from two molecules of coniferyl alcohol in the biosynthesis of lignans, flavonolignans, and alkaloids and thus plays a central role in plant secondary metabolism.</text>
</comment>
<dbReference type="PROSITE" id="PS51257">
    <property type="entry name" value="PROKAR_LIPOPROTEIN"/>
    <property type="match status" value="1"/>
</dbReference>
<comment type="subcellular location">
    <subcellularLocation>
        <location evidence="4">Secreted</location>
        <location evidence="4">Extracellular space</location>
        <location evidence="4">Apoplast</location>
    </subcellularLocation>
</comment>
<dbReference type="Gene3D" id="2.40.480.10">
    <property type="entry name" value="Allene oxide cyclase-like"/>
    <property type="match status" value="1"/>
</dbReference>
<evidence type="ECO:0000313" key="6">
    <source>
        <dbReference type="Proteomes" id="UP001386955"/>
    </source>
</evidence>
<sequence length="190" mass="20843">MTTKFLVSFLLISSCVLSIHGYRDDTGFIGKVDPKSFGLGKPKTLSHFRFYWHEIFSGNNPSSVRVVPSVPKYNTSSTFGSVGIFDNVLTLGPELYSKVVGRAEGLYAATSQTQLTLLVAINLALTQGKYNGSTITFLGRSPIAQKVRELPIIGGSGVFKFATGFVESRTLNFDPVTRNNTVQFDVYVFH</sequence>
<comment type="caution">
    <text evidence="5">The sequence shown here is derived from an EMBL/GenBank/DDBJ whole genome shotgun (WGS) entry which is preliminary data.</text>
</comment>
<feature type="chain" id="PRO_5042662825" description="Dirigent protein" evidence="4">
    <location>
        <begin position="22"/>
        <end position="190"/>
    </location>
</feature>
<comment type="subunit">
    <text evidence="2 4">Homodimer.</text>
</comment>
<reference evidence="5 6" key="1">
    <citation type="submission" date="2024-01" db="EMBL/GenBank/DDBJ databases">
        <title>The genomes of 5 underutilized Papilionoideae crops provide insights into root nodulation and disease resistanc.</title>
        <authorList>
            <person name="Jiang F."/>
        </authorList>
    </citation>
    <scope>NUCLEOTIDE SEQUENCE [LARGE SCALE GENOMIC DNA]</scope>
    <source>
        <strain evidence="5">DUOXIRENSHENG_FW03</strain>
        <tissue evidence="5">Leaves</tissue>
    </source>
</reference>
<protein>
    <recommendedName>
        <fullName evidence="4">Dirigent protein</fullName>
    </recommendedName>
</protein>
<dbReference type="EMBL" id="JAYMYS010000006">
    <property type="protein sequence ID" value="KAK7390279.1"/>
    <property type="molecule type" value="Genomic_DNA"/>
</dbReference>
<dbReference type="Proteomes" id="UP001386955">
    <property type="component" value="Unassembled WGS sequence"/>
</dbReference>
<keyword evidence="3 4" id="KW-0964">Secreted</keyword>
<feature type="signal peptide" evidence="4">
    <location>
        <begin position="1"/>
        <end position="21"/>
    </location>
</feature>
<evidence type="ECO:0000313" key="5">
    <source>
        <dbReference type="EMBL" id="KAK7390279.1"/>
    </source>
</evidence>
<comment type="similarity">
    <text evidence="1 4">Belongs to the plant dirigent protein family.</text>
</comment>
<dbReference type="AlphaFoldDB" id="A0AAN9S9U9"/>
<proteinExistence type="inferred from homology"/>
<accession>A0AAN9S9U9</accession>
<keyword evidence="6" id="KW-1185">Reference proteome</keyword>
<keyword evidence="4" id="KW-0052">Apoplast</keyword>
<dbReference type="PANTHER" id="PTHR21495">
    <property type="entry name" value="NUCLEOPORIN-RELATED"/>
    <property type="match status" value="1"/>
</dbReference>
<evidence type="ECO:0000256" key="2">
    <source>
        <dbReference type="ARBA" id="ARBA00011738"/>
    </source>
</evidence>
<gene>
    <name evidence="5" type="ORF">VNO78_25581</name>
</gene>
<organism evidence="5 6">
    <name type="scientific">Psophocarpus tetragonolobus</name>
    <name type="common">Winged bean</name>
    <name type="synonym">Dolichos tetragonolobus</name>
    <dbReference type="NCBI Taxonomy" id="3891"/>
    <lineage>
        <taxon>Eukaryota</taxon>
        <taxon>Viridiplantae</taxon>
        <taxon>Streptophyta</taxon>
        <taxon>Embryophyta</taxon>
        <taxon>Tracheophyta</taxon>
        <taxon>Spermatophyta</taxon>
        <taxon>Magnoliopsida</taxon>
        <taxon>eudicotyledons</taxon>
        <taxon>Gunneridae</taxon>
        <taxon>Pentapetalae</taxon>
        <taxon>rosids</taxon>
        <taxon>fabids</taxon>
        <taxon>Fabales</taxon>
        <taxon>Fabaceae</taxon>
        <taxon>Papilionoideae</taxon>
        <taxon>50 kb inversion clade</taxon>
        <taxon>NPAAA clade</taxon>
        <taxon>indigoferoid/millettioid clade</taxon>
        <taxon>Phaseoleae</taxon>
        <taxon>Psophocarpus</taxon>
    </lineage>
</organism>
<evidence type="ECO:0000256" key="1">
    <source>
        <dbReference type="ARBA" id="ARBA00010746"/>
    </source>
</evidence>
<keyword evidence="4" id="KW-0732">Signal</keyword>
<evidence type="ECO:0000256" key="4">
    <source>
        <dbReference type="RuleBase" id="RU363099"/>
    </source>
</evidence>
<dbReference type="InterPro" id="IPR044859">
    <property type="entry name" value="Allene_oxi_cyc_Dirigent"/>
</dbReference>
<name>A0AAN9S9U9_PSOTE</name>